<dbReference type="EMBL" id="CP139957">
    <property type="protein sequence ID" value="WPX08213.1"/>
    <property type="molecule type" value="Genomic_DNA"/>
</dbReference>
<evidence type="ECO:0000313" key="2">
    <source>
        <dbReference type="Proteomes" id="UP001322744"/>
    </source>
</evidence>
<protein>
    <submittedName>
        <fullName evidence="1">Uncharacterized protein</fullName>
    </submittedName>
</protein>
<reference evidence="1 2" key="1">
    <citation type="submission" date="2023-12" db="EMBL/GenBank/DDBJ databases">
        <authorList>
            <person name="Manesh M.J.H."/>
            <person name="Bing R.G."/>
            <person name="Willard D.J."/>
            <person name="Kelly R.M."/>
        </authorList>
    </citation>
    <scope>NUCLEOTIDE SEQUENCE [LARGE SCALE GENOMIC DNA]</scope>
    <source>
        <strain evidence="1 2">DSM 8977</strain>
    </source>
</reference>
<name>A0ABZ0TXN3_9FIRM</name>
<sequence>MKKSITIRIDPKHPIWQEENKTQVILDALELYYATKAVLSGTVKLKTIQLPVANNNEPEDKTNNLLKNKKAVRSFLDAFSKL</sequence>
<gene>
    <name evidence="1" type="ORF">SOJ16_002080</name>
</gene>
<keyword evidence="2" id="KW-1185">Reference proteome</keyword>
<dbReference type="RefSeq" id="WP_045175502.1">
    <property type="nucleotide sequence ID" value="NZ_CP139957.1"/>
</dbReference>
<proteinExistence type="predicted"/>
<organism evidence="1 2">
    <name type="scientific">Anaerocellum danielii</name>
    <dbReference type="NCBI Taxonomy" id="1387557"/>
    <lineage>
        <taxon>Bacteria</taxon>
        <taxon>Bacillati</taxon>
        <taxon>Bacillota</taxon>
        <taxon>Bacillota incertae sedis</taxon>
        <taxon>Caldicellulosiruptorales</taxon>
        <taxon>Caldicellulosiruptoraceae</taxon>
        <taxon>Anaerocellum</taxon>
    </lineage>
</organism>
<evidence type="ECO:0000313" key="1">
    <source>
        <dbReference type="EMBL" id="WPX08213.1"/>
    </source>
</evidence>
<dbReference type="Proteomes" id="UP001322744">
    <property type="component" value="Chromosome"/>
</dbReference>
<accession>A0ABZ0TXN3</accession>